<feature type="domain" description="PPM-type phosphatase" evidence="2">
    <location>
        <begin position="89"/>
        <end position="168"/>
    </location>
</feature>
<evidence type="ECO:0000313" key="3">
    <source>
        <dbReference type="EMBL" id="KAI1720340.1"/>
    </source>
</evidence>
<evidence type="ECO:0000313" key="4">
    <source>
        <dbReference type="Proteomes" id="UP001201812"/>
    </source>
</evidence>
<evidence type="ECO:0000259" key="2">
    <source>
        <dbReference type="Pfam" id="PF00481"/>
    </source>
</evidence>
<dbReference type="Proteomes" id="UP001201812">
    <property type="component" value="Unassembled WGS sequence"/>
</dbReference>
<proteinExistence type="predicted"/>
<protein>
    <recommendedName>
        <fullName evidence="2">PPM-type phosphatase domain-containing protein</fullName>
    </recommendedName>
</protein>
<dbReference type="SUPFAM" id="SSF81606">
    <property type="entry name" value="PP2C-like"/>
    <property type="match status" value="1"/>
</dbReference>
<evidence type="ECO:0000256" key="1">
    <source>
        <dbReference type="SAM" id="MobiDB-lite"/>
    </source>
</evidence>
<dbReference type="InterPro" id="IPR001932">
    <property type="entry name" value="PPM-type_phosphatase-like_dom"/>
</dbReference>
<dbReference type="InterPro" id="IPR036457">
    <property type="entry name" value="PPM-type-like_dom_sf"/>
</dbReference>
<sequence length="380" mass="42561">MKESDTKKEKDESSWNNPIFVSLDSKHETLDERQNCKTGSKNYWIHASDKNAHVFLLLNSFGPCEVVSECISKCLVQKLLNSDELKNIAKTLKEASPSRTKGIDNRNIFRSADGETYEEALSSCLDGGTSLEAHMNSGCSAVLVLIIDKRLYLSYCGNSIAILGKNFDEVLTIIQLAFPTHEDPNATPSEDVTEFIFTLPSRGFGDYGRKTDIDRTVRFVLLVPAVTLKVIQKLYPDAHGSICDLVINALKDSSRSPNDALKEVLEKIDKEFHNKFGTQFNSSAHKLELGLAYINMDNDFSPTDTPVENGEEPSTDMTIEDNDQGIDTPSNNSDSPSREDSVPVPSYVDWSEWRETVLAKIESLKQHNRDRNTLNRIEED</sequence>
<keyword evidence="4" id="KW-1185">Reference proteome</keyword>
<dbReference type="Pfam" id="PF00481">
    <property type="entry name" value="PP2C"/>
    <property type="match status" value="1"/>
</dbReference>
<feature type="compositionally biased region" description="Acidic residues" evidence="1">
    <location>
        <begin position="309"/>
        <end position="324"/>
    </location>
</feature>
<accession>A0AAD4R3N2</accession>
<feature type="compositionally biased region" description="Polar residues" evidence="1">
    <location>
        <begin position="325"/>
        <end position="335"/>
    </location>
</feature>
<organism evidence="3 4">
    <name type="scientific">Ditylenchus destructor</name>
    <dbReference type="NCBI Taxonomy" id="166010"/>
    <lineage>
        <taxon>Eukaryota</taxon>
        <taxon>Metazoa</taxon>
        <taxon>Ecdysozoa</taxon>
        <taxon>Nematoda</taxon>
        <taxon>Chromadorea</taxon>
        <taxon>Rhabditida</taxon>
        <taxon>Tylenchina</taxon>
        <taxon>Tylenchomorpha</taxon>
        <taxon>Sphaerularioidea</taxon>
        <taxon>Anguinidae</taxon>
        <taxon>Anguininae</taxon>
        <taxon>Ditylenchus</taxon>
    </lineage>
</organism>
<dbReference type="Gene3D" id="3.60.40.10">
    <property type="entry name" value="PPM-type phosphatase domain"/>
    <property type="match status" value="1"/>
</dbReference>
<comment type="caution">
    <text evidence="3">The sequence shown here is derived from an EMBL/GenBank/DDBJ whole genome shotgun (WGS) entry which is preliminary data.</text>
</comment>
<dbReference type="EMBL" id="JAKKPZ010000006">
    <property type="protein sequence ID" value="KAI1720340.1"/>
    <property type="molecule type" value="Genomic_DNA"/>
</dbReference>
<reference evidence="3" key="1">
    <citation type="submission" date="2022-01" db="EMBL/GenBank/DDBJ databases">
        <title>Genome Sequence Resource for Two Populations of Ditylenchus destructor, the Migratory Endoparasitic Phytonematode.</title>
        <authorList>
            <person name="Zhang H."/>
            <person name="Lin R."/>
            <person name="Xie B."/>
        </authorList>
    </citation>
    <scope>NUCLEOTIDE SEQUENCE</scope>
    <source>
        <strain evidence="3">BazhouSP</strain>
    </source>
</reference>
<name>A0AAD4R3N2_9BILA</name>
<gene>
    <name evidence="3" type="ORF">DdX_05727</name>
</gene>
<feature type="region of interest" description="Disordered" evidence="1">
    <location>
        <begin position="300"/>
        <end position="346"/>
    </location>
</feature>
<dbReference type="AlphaFoldDB" id="A0AAD4R3N2"/>